<keyword evidence="1" id="KW-0732">Signal</keyword>
<protein>
    <recommendedName>
        <fullName evidence="4">Lipoprotein</fullName>
    </recommendedName>
</protein>
<dbReference type="RefSeq" id="WP_146060556.1">
    <property type="nucleotide sequence ID" value="NZ_CP049246.1"/>
</dbReference>
<proteinExistence type="predicted"/>
<name>A0A1H5RQR8_9SPHI</name>
<reference evidence="3" key="1">
    <citation type="submission" date="2016-10" db="EMBL/GenBank/DDBJ databases">
        <authorList>
            <person name="Varghese N."/>
            <person name="Submissions S."/>
        </authorList>
    </citation>
    <scope>NUCLEOTIDE SEQUENCE [LARGE SCALE GENOMIC DNA]</scope>
    <source>
        <strain evidence="3">DSM 22361</strain>
    </source>
</reference>
<evidence type="ECO:0000256" key="1">
    <source>
        <dbReference type="SAM" id="SignalP"/>
    </source>
</evidence>
<accession>A0A1H5RQR8</accession>
<evidence type="ECO:0008006" key="4">
    <source>
        <dbReference type="Google" id="ProtNLM"/>
    </source>
</evidence>
<feature type="signal peptide" evidence="1">
    <location>
        <begin position="1"/>
        <end position="22"/>
    </location>
</feature>
<gene>
    <name evidence="2" type="ORF">SAMN05421877_10135</name>
</gene>
<sequence length="280" mass="32956">MQKLIKFSGLLLGMLCLLSLFSCRTLSHSKTGYFTGEVDKYFNEKEGVNVWLYRAFQPREDGKTGLRKENYYPLDERMMELVGIKKNANQVLFSVVPEYPPFYNMVAVKHLKNNVNLKGYNIREYKGANYYEKKVISEGMDIRHVYIPKGKKEGLSLLYYALEVENAGNPLAKFDYLAGINALEIKEKERYYPSWQIYDCEEPDRRDWILKPDIEKLKNHEVVYLKLYDVYGANKTISFFKLMKKDDRGPISLKLCPNEYILEYYSEKDLLIGQEKFRVN</sequence>
<organism evidence="2 3">
    <name type="scientific">Sphingobacterium lactis</name>
    <dbReference type="NCBI Taxonomy" id="797291"/>
    <lineage>
        <taxon>Bacteria</taxon>
        <taxon>Pseudomonadati</taxon>
        <taxon>Bacteroidota</taxon>
        <taxon>Sphingobacteriia</taxon>
        <taxon>Sphingobacteriales</taxon>
        <taxon>Sphingobacteriaceae</taxon>
        <taxon>Sphingobacterium</taxon>
    </lineage>
</organism>
<evidence type="ECO:0000313" key="2">
    <source>
        <dbReference type="EMBL" id="SEF40696.1"/>
    </source>
</evidence>
<dbReference type="EMBL" id="FNUT01000001">
    <property type="protein sequence ID" value="SEF40696.1"/>
    <property type="molecule type" value="Genomic_DNA"/>
</dbReference>
<dbReference type="OrthoDB" id="701326at2"/>
<keyword evidence="3" id="KW-1185">Reference proteome</keyword>
<evidence type="ECO:0000313" key="3">
    <source>
        <dbReference type="Proteomes" id="UP000236731"/>
    </source>
</evidence>
<dbReference type="PROSITE" id="PS51257">
    <property type="entry name" value="PROKAR_LIPOPROTEIN"/>
    <property type="match status" value="1"/>
</dbReference>
<feature type="chain" id="PRO_5009283270" description="Lipoprotein" evidence="1">
    <location>
        <begin position="23"/>
        <end position="280"/>
    </location>
</feature>
<dbReference type="AlphaFoldDB" id="A0A1H5RQR8"/>
<dbReference type="Proteomes" id="UP000236731">
    <property type="component" value="Unassembled WGS sequence"/>
</dbReference>